<organism evidence="2 3">
    <name type="scientific">Porphyridium purpureum</name>
    <name type="common">Red alga</name>
    <name type="synonym">Porphyridium cruentum</name>
    <dbReference type="NCBI Taxonomy" id="35688"/>
    <lineage>
        <taxon>Eukaryota</taxon>
        <taxon>Rhodophyta</taxon>
        <taxon>Bangiophyceae</taxon>
        <taxon>Porphyridiales</taxon>
        <taxon>Porphyridiaceae</taxon>
        <taxon>Porphyridium</taxon>
    </lineage>
</organism>
<evidence type="ECO:0000313" key="2">
    <source>
        <dbReference type="EMBL" id="KAA8494746.1"/>
    </source>
</evidence>
<comment type="caution">
    <text evidence="2">The sequence shown here is derived from an EMBL/GenBank/DDBJ whole genome shotgun (WGS) entry which is preliminary data.</text>
</comment>
<proteinExistence type="predicted"/>
<keyword evidence="3" id="KW-1185">Reference proteome</keyword>
<dbReference type="PANTHER" id="PTHR34310">
    <property type="entry name" value="DUF427 DOMAIN PROTEIN (AFU_ORTHOLOGUE AFUA_3G02220)"/>
    <property type="match status" value="1"/>
</dbReference>
<reference evidence="3" key="1">
    <citation type="journal article" date="2019" name="Nat. Commun.">
        <title>Expansion of phycobilisome linker gene families in mesophilic red algae.</title>
        <authorList>
            <person name="Lee J."/>
            <person name="Kim D."/>
            <person name="Bhattacharya D."/>
            <person name="Yoon H.S."/>
        </authorList>
    </citation>
    <scope>NUCLEOTIDE SEQUENCE [LARGE SCALE GENOMIC DNA]</scope>
    <source>
        <strain evidence="3">CCMP 1328</strain>
    </source>
</reference>
<dbReference type="OrthoDB" id="18996at2759"/>
<accession>A0A5J4YTR2</accession>
<dbReference type="Pfam" id="PF04248">
    <property type="entry name" value="NTP_transf_9"/>
    <property type="match status" value="1"/>
</dbReference>
<dbReference type="AlphaFoldDB" id="A0A5J4YTR2"/>
<sequence length="160" mass="17945">MARLFSAKRKMAMRAEWNEVILAESRECIHYNGIVYFPGDSLKMECFRASDFFETVPKLGKRQYYHLEVNGKLHTNAAFYHAAPIAKDAKKVQCYVGFWKGVPVTPLDSSAEGALFDLVLESSDDGVRSPRIMRTKGSARLIFDFDSEDSVPSPTLNVAG</sequence>
<dbReference type="PANTHER" id="PTHR34310:SF5">
    <property type="entry name" value="DUF427 DOMAIN PROTEIN (AFU_ORTHOLOGUE AFUA_3G02220)"/>
    <property type="match status" value="1"/>
</dbReference>
<dbReference type="EMBL" id="VRMN01000004">
    <property type="protein sequence ID" value="KAA8494746.1"/>
    <property type="molecule type" value="Genomic_DNA"/>
</dbReference>
<dbReference type="InterPro" id="IPR007361">
    <property type="entry name" value="DUF427"/>
</dbReference>
<gene>
    <name evidence="2" type="ORF">FVE85_2987</name>
</gene>
<dbReference type="Proteomes" id="UP000324585">
    <property type="component" value="Unassembled WGS sequence"/>
</dbReference>
<name>A0A5J4YTR2_PORPP</name>
<dbReference type="Gene3D" id="2.170.150.40">
    <property type="entry name" value="Domain of unknown function (DUF427)"/>
    <property type="match status" value="1"/>
</dbReference>
<evidence type="ECO:0000259" key="1">
    <source>
        <dbReference type="Pfam" id="PF04248"/>
    </source>
</evidence>
<protein>
    <recommendedName>
        <fullName evidence="1">DUF427 domain-containing protein</fullName>
    </recommendedName>
</protein>
<dbReference type="OMA" id="KGYASYW"/>
<dbReference type="InterPro" id="IPR038694">
    <property type="entry name" value="DUF427_sf"/>
</dbReference>
<evidence type="ECO:0000313" key="3">
    <source>
        <dbReference type="Proteomes" id="UP000324585"/>
    </source>
</evidence>
<feature type="domain" description="DUF427" evidence="1">
    <location>
        <begin position="13"/>
        <end position="100"/>
    </location>
</feature>